<gene>
    <name evidence="1" type="ORF">H8R10_06360</name>
</gene>
<accession>A0A8I0GCX2</accession>
<dbReference type="Proteomes" id="UP000627538">
    <property type="component" value="Unassembled WGS sequence"/>
</dbReference>
<reference evidence="1 2" key="1">
    <citation type="submission" date="2020-08" db="EMBL/GenBank/DDBJ databases">
        <title>Winkia gen. nov., sp. nov., isolated from faeces of the Anser albifrons in China.</title>
        <authorList>
            <person name="Liu Q."/>
        </authorList>
    </citation>
    <scope>NUCLEOTIDE SEQUENCE [LARGE SCALE GENOMIC DNA]</scope>
    <source>
        <strain evidence="1 2">C62</strain>
    </source>
</reference>
<dbReference type="RefSeq" id="WP_191071865.1">
    <property type="nucleotide sequence ID" value="NZ_CP060506.1"/>
</dbReference>
<name>A0A8I0GCX2_9ACTO</name>
<evidence type="ECO:0000313" key="1">
    <source>
        <dbReference type="EMBL" id="MBD3689845.1"/>
    </source>
</evidence>
<evidence type="ECO:0008006" key="3">
    <source>
        <dbReference type="Google" id="ProtNLM"/>
    </source>
</evidence>
<comment type="caution">
    <text evidence="1">The sequence shown here is derived from an EMBL/GenBank/DDBJ whole genome shotgun (WGS) entry which is preliminary data.</text>
</comment>
<organism evidence="1 2">
    <name type="scientific">Nanchangia anserum</name>
    <dbReference type="NCBI Taxonomy" id="2692125"/>
    <lineage>
        <taxon>Bacteria</taxon>
        <taxon>Bacillati</taxon>
        <taxon>Actinomycetota</taxon>
        <taxon>Actinomycetes</taxon>
        <taxon>Actinomycetales</taxon>
        <taxon>Actinomycetaceae</taxon>
        <taxon>Nanchangia</taxon>
    </lineage>
</organism>
<sequence>MSEATEFTNEIAKFVGDTLYDLPAVNDDGRRFVIAVLGTDPVSELFARLKLAGGYATVFVKMSTGSVHVLPFLDPSPADVDALTLEEASLAEGESATVEDFTKLIDQTPGGLVLRLGAPGPERVSVCAHPLGQPPRRD</sequence>
<evidence type="ECO:0000313" key="2">
    <source>
        <dbReference type="Proteomes" id="UP000627538"/>
    </source>
</evidence>
<proteinExistence type="predicted"/>
<dbReference type="AlphaFoldDB" id="A0A8I0GCX2"/>
<dbReference type="EMBL" id="JACRUO010000001">
    <property type="protein sequence ID" value="MBD3689845.1"/>
    <property type="molecule type" value="Genomic_DNA"/>
</dbReference>
<keyword evidence="2" id="KW-1185">Reference proteome</keyword>
<protein>
    <recommendedName>
        <fullName evidence="3">SseB protein N-terminal domain-containing protein</fullName>
    </recommendedName>
</protein>